<reference evidence="1" key="1">
    <citation type="submission" date="2021-05" db="EMBL/GenBank/DDBJ databases">
        <authorList>
            <person name="Alioto T."/>
            <person name="Alioto T."/>
            <person name="Gomez Garrido J."/>
        </authorList>
    </citation>
    <scope>NUCLEOTIDE SEQUENCE</scope>
</reference>
<protein>
    <submittedName>
        <fullName evidence="1">(northern house mosquito) hypothetical protein</fullName>
    </submittedName>
</protein>
<dbReference type="AlphaFoldDB" id="A0A8D8B517"/>
<name>A0A8D8B517_CULPI</name>
<evidence type="ECO:0000313" key="1">
    <source>
        <dbReference type="EMBL" id="CAG6468998.1"/>
    </source>
</evidence>
<dbReference type="EMBL" id="HBUE01061862">
    <property type="protein sequence ID" value="CAG6468998.1"/>
    <property type="molecule type" value="Transcribed_RNA"/>
</dbReference>
<accession>A0A8D8B517</accession>
<proteinExistence type="predicted"/>
<sequence>MCSDCCSCSRTGRTGSSSVRMLHTRHGIPVVLRLPGGALATLTARSCSWMHFSHSKWSHRRMKARRDGTPDRGTYADENIWWHRGQRGAGRHVSVWSDRSRFATFSNGMATRVFVYVFRFRIGERARGDDCHGKYGYKLQNTHTNGRRLPASTINRNVPEFKVRENTFRITKNFDRRKFRLAKGEERVVLF</sequence>
<organism evidence="1">
    <name type="scientific">Culex pipiens</name>
    <name type="common">House mosquito</name>
    <dbReference type="NCBI Taxonomy" id="7175"/>
    <lineage>
        <taxon>Eukaryota</taxon>
        <taxon>Metazoa</taxon>
        <taxon>Ecdysozoa</taxon>
        <taxon>Arthropoda</taxon>
        <taxon>Hexapoda</taxon>
        <taxon>Insecta</taxon>
        <taxon>Pterygota</taxon>
        <taxon>Neoptera</taxon>
        <taxon>Endopterygota</taxon>
        <taxon>Diptera</taxon>
        <taxon>Nematocera</taxon>
        <taxon>Culicoidea</taxon>
        <taxon>Culicidae</taxon>
        <taxon>Culicinae</taxon>
        <taxon>Culicini</taxon>
        <taxon>Culex</taxon>
        <taxon>Culex</taxon>
    </lineage>
</organism>